<feature type="transmembrane region" description="Helical" evidence="6">
    <location>
        <begin position="151"/>
        <end position="175"/>
    </location>
</feature>
<gene>
    <name evidence="8" type="ORF">IAD49_05370</name>
</gene>
<dbReference type="PANTHER" id="PTHR46795">
    <property type="entry name" value="ABC TRANSPORTER PERMEASE-RELATED-RELATED"/>
    <property type="match status" value="1"/>
</dbReference>
<evidence type="ECO:0000256" key="5">
    <source>
        <dbReference type="ARBA" id="ARBA00023136"/>
    </source>
</evidence>
<keyword evidence="4 6" id="KW-1133">Transmembrane helix</keyword>
<dbReference type="GO" id="GO:0005886">
    <property type="term" value="C:plasma membrane"/>
    <property type="evidence" value="ECO:0007669"/>
    <property type="project" value="UniProtKB-SubCell"/>
</dbReference>
<feature type="domain" description="ABC3 transporter permease C-terminal" evidence="7">
    <location>
        <begin position="64"/>
        <end position="175"/>
    </location>
</feature>
<dbReference type="InterPro" id="IPR052536">
    <property type="entry name" value="ABC-4_Integral_Memb_Prot"/>
</dbReference>
<feature type="transmembrane region" description="Helical" evidence="6">
    <location>
        <begin position="290"/>
        <end position="311"/>
    </location>
</feature>
<feature type="transmembrane region" description="Helical" evidence="6">
    <location>
        <begin position="648"/>
        <end position="673"/>
    </location>
</feature>
<organism evidence="8 9">
    <name type="scientific">Candidatus Fimihabitans intestinipullorum</name>
    <dbReference type="NCBI Taxonomy" id="2840820"/>
    <lineage>
        <taxon>Bacteria</taxon>
        <taxon>Bacillati</taxon>
        <taxon>Mycoplasmatota</taxon>
        <taxon>Mycoplasmatota incertae sedis</taxon>
        <taxon>Candidatus Fimihabitans</taxon>
    </lineage>
</organism>
<feature type="transmembrane region" description="Helical" evidence="6">
    <location>
        <begin position="237"/>
        <end position="260"/>
    </location>
</feature>
<feature type="transmembrane region" description="Helical" evidence="6">
    <location>
        <begin position="17"/>
        <end position="34"/>
    </location>
</feature>
<reference evidence="8" key="1">
    <citation type="submission" date="2020-10" db="EMBL/GenBank/DDBJ databases">
        <authorList>
            <person name="Gilroy R."/>
        </authorList>
    </citation>
    <scope>NUCLEOTIDE SEQUENCE</scope>
    <source>
        <strain evidence="8">CHK197-8231</strain>
    </source>
</reference>
<dbReference type="PIRSF" id="PIRSF018968">
    <property type="entry name" value="ABC_permease_BceB"/>
    <property type="match status" value="1"/>
</dbReference>
<feature type="transmembrane region" description="Helical" evidence="6">
    <location>
        <begin position="553"/>
        <end position="580"/>
    </location>
</feature>
<feature type="transmembrane region" description="Helical" evidence="6">
    <location>
        <begin position="605"/>
        <end position="628"/>
    </location>
</feature>
<evidence type="ECO:0000256" key="6">
    <source>
        <dbReference type="SAM" id="Phobius"/>
    </source>
</evidence>
<dbReference type="AlphaFoldDB" id="A0A9D1HUU8"/>
<keyword evidence="3 6" id="KW-0812">Transmembrane</keyword>
<evidence type="ECO:0000256" key="4">
    <source>
        <dbReference type="ARBA" id="ARBA00022989"/>
    </source>
</evidence>
<dbReference type="PANTHER" id="PTHR46795:SF3">
    <property type="entry name" value="ABC TRANSPORTER PERMEASE"/>
    <property type="match status" value="1"/>
</dbReference>
<evidence type="ECO:0000313" key="9">
    <source>
        <dbReference type="Proteomes" id="UP000824087"/>
    </source>
</evidence>
<feature type="transmembrane region" description="Helical" evidence="6">
    <location>
        <begin position="203"/>
        <end position="222"/>
    </location>
</feature>
<protein>
    <submittedName>
        <fullName evidence="8">ABC transporter permease</fullName>
    </submittedName>
</protein>
<dbReference type="GO" id="GO:0055085">
    <property type="term" value="P:transmembrane transport"/>
    <property type="evidence" value="ECO:0007669"/>
    <property type="project" value="InterPro"/>
</dbReference>
<proteinExistence type="predicted"/>
<accession>A0A9D1HUU8</accession>
<keyword evidence="5 6" id="KW-0472">Membrane</keyword>
<dbReference type="InterPro" id="IPR027022">
    <property type="entry name" value="ABC_permease_BceB-typ"/>
</dbReference>
<dbReference type="Proteomes" id="UP000824087">
    <property type="component" value="Unassembled WGS sequence"/>
</dbReference>
<evidence type="ECO:0000256" key="2">
    <source>
        <dbReference type="ARBA" id="ARBA00022475"/>
    </source>
</evidence>
<dbReference type="EMBL" id="DVML01000032">
    <property type="protein sequence ID" value="HIU22993.1"/>
    <property type="molecule type" value="Genomic_DNA"/>
</dbReference>
<feature type="transmembrane region" description="Helical" evidence="6">
    <location>
        <begin position="54"/>
        <end position="79"/>
    </location>
</feature>
<evidence type="ECO:0000259" key="7">
    <source>
        <dbReference type="Pfam" id="PF02687"/>
    </source>
</evidence>
<dbReference type="InterPro" id="IPR003838">
    <property type="entry name" value="ABC3_permease_C"/>
</dbReference>
<feature type="transmembrane region" description="Helical" evidence="6">
    <location>
        <begin position="107"/>
        <end position="131"/>
    </location>
</feature>
<dbReference type="Pfam" id="PF02687">
    <property type="entry name" value="FtsX"/>
    <property type="match status" value="1"/>
</dbReference>
<evidence type="ECO:0000256" key="1">
    <source>
        <dbReference type="ARBA" id="ARBA00004651"/>
    </source>
</evidence>
<evidence type="ECO:0000256" key="3">
    <source>
        <dbReference type="ARBA" id="ARBA00022692"/>
    </source>
</evidence>
<sequence length="681" mass="76329">MLFKLSLKNITKSVKDYAIYFFTLILGVAIFYLFNSLDSQTAMLNVSNSTHQLITLMNQMLSGVSVFVSFVLGFLIIYASRFLMKRRNKEFGIYMTLGMGKGKISRILLFETLMIGIISLFVGLGIGIVLSQGMSVFVASMFEADMSKFTFVFSASALGKTIVYFGIMYVIVMLLNTVQIGRCKLIDLLQANKKTEKVKIKNPYLCTIVFIVACCMLGYAYYCVTAGVNNLIDTSDVLFPIALGIISTFLIFWSLSGLVLRMIMSWKKVYYKGLNSFILRQINSKINTTVCSMSVICLMLFLTICILSSALSMKNAMSANLTELAPIDVEFSKRLDEVTTDFPVEKANGYQASIEENLASLGFSTGKRLKDTVHFYTYTQENLTFGATLGDYKEQVLKEYPSLMVDVLEQVVRISDYNKLARLYGTDTYELADDEYMIIADFDSMVAIRNEAFEYVDTLQIGGKEYHAKYHECKPGFIGMSANHINTGIILVPDQAVETLSKVTEQLSANYNADTDEGKQAIENEIVAFEDNPIVYNTNLDAVTKISIYEASIGLGAIVTFIGLYLGIIFLISSAAILALKELSESSDNQERYGMLRKLGVDEKMINRALFIQIAIFFLFPLILAIIHSCFGLQTASYILETFGHEKLLLSIVMTAIFLIFIYGGYFVITYLCSKRIIKER</sequence>
<name>A0A9D1HUU8_9BACT</name>
<comment type="subcellular location">
    <subcellularLocation>
        <location evidence="1">Cell membrane</location>
        <topology evidence="1">Multi-pass membrane protein</topology>
    </subcellularLocation>
</comment>
<reference evidence="8" key="2">
    <citation type="journal article" date="2021" name="PeerJ">
        <title>Extensive microbial diversity within the chicken gut microbiome revealed by metagenomics and culture.</title>
        <authorList>
            <person name="Gilroy R."/>
            <person name="Ravi A."/>
            <person name="Getino M."/>
            <person name="Pursley I."/>
            <person name="Horton D.L."/>
            <person name="Alikhan N.F."/>
            <person name="Baker D."/>
            <person name="Gharbi K."/>
            <person name="Hall N."/>
            <person name="Watson M."/>
            <person name="Adriaenssens E.M."/>
            <person name="Foster-Nyarko E."/>
            <person name="Jarju S."/>
            <person name="Secka A."/>
            <person name="Antonio M."/>
            <person name="Oren A."/>
            <person name="Chaudhuri R.R."/>
            <person name="La Ragione R."/>
            <person name="Hildebrand F."/>
            <person name="Pallen M.J."/>
        </authorList>
    </citation>
    <scope>NUCLEOTIDE SEQUENCE</scope>
    <source>
        <strain evidence="8">CHK197-8231</strain>
    </source>
</reference>
<keyword evidence="2" id="KW-1003">Cell membrane</keyword>
<comment type="caution">
    <text evidence="8">The sequence shown here is derived from an EMBL/GenBank/DDBJ whole genome shotgun (WGS) entry which is preliminary data.</text>
</comment>
<evidence type="ECO:0000313" key="8">
    <source>
        <dbReference type="EMBL" id="HIU22993.1"/>
    </source>
</evidence>